<reference evidence="1" key="1">
    <citation type="journal article" date="2020" name="Stud. Mycol.">
        <title>101 Dothideomycetes genomes: a test case for predicting lifestyles and emergence of pathogens.</title>
        <authorList>
            <person name="Haridas S."/>
            <person name="Albert R."/>
            <person name="Binder M."/>
            <person name="Bloem J."/>
            <person name="Labutti K."/>
            <person name="Salamov A."/>
            <person name="Andreopoulos B."/>
            <person name="Baker S."/>
            <person name="Barry K."/>
            <person name="Bills G."/>
            <person name="Bluhm B."/>
            <person name="Cannon C."/>
            <person name="Castanera R."/>
            <person name="Culley D."/>
            <person name="Daum C."/>
            <person name="Ezra D."/>
            <person name="Gonzalez J."/>
            <person name="Henrissat B."/>
            <person name="Kuo A."/>
            <person name="Liang C."/>
            <person name="Lipzen A."/>
            <person name="Lutzoni F."/>
            <person name="Magnuson J."/>
            <person name="Mondo S."/>
            <person name="Nolan M."/>
            <person name="Ohm R."/>
            <person name="Pangilinan J."/>
            <person name="Park H.-J."/>
            <person name="Ramirez L."/>
            <person name="Alfaro M."/>
            <person name="Sun H."/>
            <person name="Tritt A."/>
            <person name="Yoshinaga Y."/>
            <person name="Zwiers L.-H."/>
            <person name="Turgeon B."/>
            <person name="Goodwin S."/>
            <person name="Spatafora J."/>
            <person name="Crous P."/>
            <person name="Grigoriev I."/>
        </authorList>
    </citation>
    <scope>NUCLEOTIDE SEQUENCE</scope>
    <source>
        <strain evidence="1">CBS 279.74</strain>
    </source>
</reference>
<gene>
    <name evidence="1" type="ORF">K504DRAFT_49881</name>
</gene>
<protein>
    <submittedName>
        <fullName evidence="1">Uncharacterized protein</fullName>
    </submittedName>
</protein>
<accession>A0A6G1K3J1</accession>
<dbReference type="Proteomes" id="UP000799428">
    <property type="component" value="Unassembled WGS sequence"/>
</dbReference>
<proteinExistence type="predicted"/>
<dbReference type="AlphaFoldDB" id="A0A6G1K3J1"/>
<name>A0A6G1K3J1_9PLEO</name>
<keyword evidence="2" id="KW-1185">Reference proteome</keyword>
<sequence length="368" mass="39930">MVFLKTLRMIDLRSAGEISFEEEPGTLAIRIDAEHKRFGLEETETASDVELSLGSMRQLLKNQTEPFYLTPRHVHTLKPRQFDSLNPVKIGEKLAEHVEDAATLVVDAATSIAEAATSMIGSATAAAVSLATSVTGEVLKEFAKLENGAAMSKNFNIAMHHNIKSVPHVYKGEIETAESRIEITKPITKIISGFPTITFVNSHASIDMDFILRFQTSIAKNLEKKLAGVGDKEKRGIADWISEASLTIEALDAVDIRIQAEVVIPAGAVISCSLSVWPIPGLFGCVPLVLGGPLLVASKAPSTPQPPSGEPGDKHSWFVNTMNKNLEKLPSSFTKQSKYDSSKQVSRLSMEYKNVSLTGPSSENPVVY</sequence>
<dbReference type="EMBL" id="MU005774">
    <property type="protein sequence ID" value="KAF2707082.1"/>
    <property type="molecule type" value="Genomic_DNA"/>
</dbReference>
<organism evidence="1 2">
    <name type="scientific">Pleomassaria siparia CBS 279.74</name>
    <dbReference type="NCBI Taxonomy" id="1314801"/>
    <lineage>
        <taxon>Eukaryota</taxon>
        <taxon>Fungi</taxon>
        <taxon>Dikarya</taxon>
        <taxon>Ascomycota</taxon>
        <taxon>Pezizomycotina</taxon>
        <taxon>Dothideomycetes</taxon>
        <taxon>Pleosporomycetidae</taxon>
        <taxon>Pleosporales</taxon>
        <taxon>Pleomassariaceae</taxon>
        <taxon>Pleomassaria</taxon>
    </lineage>
</organism>
<evidence type="ECO:0000313" key="2">
    <source>
        <dbReference type="Proteomes" id="UP000799428"/>
    </source>
</evidence>
<evidence type="ECO:0000313" key="1">
    <source>
        <dbReference type="EMBL" id="KAF2707082.1"/>
    </source>
</evidence>